<dbReference type="EMBL" id="LWDG02000579">
    <property type="protein sequence ID" value="KAE8264042.1"/>
    <property type="molecule type" value="Genomic_DNA"/>
</dbReference>
<feature type="signal peptide" evidence="1">
    <location>
        <begin position="1"/>
        <end position="21"/>
    </location>
</feature>
<evidence type="ECO:0000313" key="3">
    <source>
        <dbReference type="Proteomes" id="UP000078113"/>
    </source>
</evidence>
<comment type="caution">
    <text evidence="2">The sequence shown here is derived from an EMBL/GenBank/DDBJ whole genome shotgun (WGS) entry which is preliminary data.</text>
</comment>
<keyword evidence="1" id="KW-0732">Signal</keyword>
<gene>
    <name evidence="2" type="ORF">A4X09_0g7071</name>
</gene>
<keyword evidence="3" id="KW-1185">Reference proteome</keyword>
<protein>
    <recommendedName>
        <fullName evidence="4">Secreted protein</fullName>
    </recommendedName>
</protein>
<evidence type="ECO:0000256" key="1">
    <source>
        <dbReference type="SAM" id="SignalP"/>
    </source>
</evidence>
<evidence type="ECO:0000313" key="2">
    <source>
        <dbReference type="EMBL" id="KAE8264042.1"/>
    </source>
</evidence>
<dbReference type="AlphaFoldDB" id="A0A8X7N3X6"/>
<dbReference type="Proteomes" id="UP000078113">
    <property type="component" value="Unassembled WGS sequence"/>
</dbReference>
<accession>A0A8X7N3X6</accession>
<proteinExistence type="predicted"/>
<name>A0A8X7N3X6_9BASI</name>
<sequence>MLPNPAGLAVAVAVFSQLASSAPSVLTSSKQGAAGCMPSQTQPYAFTGVLQYDGNDYLFYRRDINSVYKGSSFDGAVATPCDAFRSKVTFSGYGYSGVDAYEVATPAGILRRTTNRKQCAQMIPYVQSCQNSICPPDPSYSYKKRAGDEHLQERMIFGSGWDIRWVGCPKTDEEVLANGGQFLFAWLYNGTAQAQISASSNARKHSRIFVHRANEINNAQYTFARNGYSLGNRMDGSAVLVGTAYKTNTDPIQLITAYDGNPNKTQAEVIRQTKPIPFV</sequence>
<feature type="chain" id="PRO_5036451710" description="Secreted protein" evidence="1">
    <location>
        <begin position="22"/>
        <end position="279"/>
    </location>
</feature>
<evidence type="ECO:0008006" key="4">
    <source>
        <dbReference type="Google" id="ProtNLM"/>
    </source>
</evidence>
<reference evidence="2" key="1">
    <citation type="submission" date="2016-04" db="EMBL/GenBank/DDBJ databases">
        <authorList>
            <person name="Nguyen H.D."/>
            <person name="Samba Siva P."/>
            <person name="Cullis J."/>
            <person name="Levesque C.A."/>
            <person name="Hambleton S."/>
        </authorList>
    </citation>
    <scope>NUCLEOTIDE SEQUENCE</scope>
    <source>
        <strain evidence="2">DAOMC 236422</strain>
    </source>
</reference>
<organism evidence="2 3">
    <name type="scientific">Tilletia walkeri</name>
    <dbReference type="NCBI Taxonomy" id="117179"/>
    <lineage>
        <taxon>Eukaryota</taxon>
        <taxon>Fungi</taxon>
        <taxon>Dikarya</taxon>
        <taxon>Basidiomycota</taxon>
        <taxon>Ustilaginomycotina</taxon>
        <taxon>Exobasidiomycetes</taxon>
        <taxon>Tilletiales</taxon>
        <taxon>Tilletiaceae</taxon>
        <taxon>Tilletia</taxon>
    </lineage>
</organism>
<reference evidence="2" key="2">
    <citation type="journal article" date="2019" name="IMA Fungus">
        <title>Genome sequencing and comparison of five Tilletia species to identify candidate genes for the detection of regulated species infecting wheat.</title>
        <authorList>
            <person name="Nguyen H.D.T."/>
            <person name="Sultana T."/>
            <person name="Kesanakurti P."/>
            <person name="Hambleton S."/>
        </authorList>
    </citation>
    <scope>NUCLEOTIDE SEQUENCE</scope>
    <source>
        <strain evidence="2">DAOMC 236422</strain>
    </source>
</reference>